<feature type="non-terminal residue" evidence="2">
    <location>
        <position position="1"/>
    </location>
</feature>
<dbReference type="AlphaFoldDB" id="A0A2G9TB75"/>
<accession>A0A2G9TB75</accession>
<dbReference type="EMBL" id="KZ387877">
    <property type="protein sequence ID" value="PIO55219.1"/>
    <property type="molecule type" value="Genomic_DNA"/>
</dbReference>
<name>A0A2G9TB75_TELCI</name>
<proteinExistence type="predicted"/>
<protein>
    <submittedName>
        <fullName evidence="2">Uncharacterized protein</fullName>
    </submittedName>
</protein>
<keyword evidence="3" id="KW-1185">Reference proteome</keyword>
<organism evidence="2 3">
    <name type="scientific">Teladorsagia circumcincta</name>
    <name type="common">Brown stomach worm</name>
    <name type="synonym">Ostertagia circumcincta</name>
    <dbReference type="NCBI Taxonomy" id="45464"/>
    <lineage>
        <taxon>Eukaryota</taxon>
        <taxon>Metazoa</taxon>
        <taxon>Ecdysozoa</taxon>
        <taxon>Nematoda</taxon>
        <taxon>Chromadorea</taxon>
        <taxon>Rhabditida</taxon>
        <taxon>Rhabditina</taxon>
        <taxon>Rhabditomorpha</taxon>
        <taxon>Strongyloidea</taxon>
        <taxon>Trichostrongylidae</taxon>
        <taxon>Teladorsagia</taxon>
    </lineage>
</organism>
<feature type="region of interest" description="Disordered" evidence="1">
    <location>
        <begin position="43"/>
        <end position="75"/>
    </location>
</feature>
<evidence type="ECO:0000313" key="3">
    <source>
        <dbReference type="Proteomes" id="UP000230423"/>
    </source>
</evidence>
<sequence length="110" mass="12334">SILVNYLQGGLQLKTAINHQKEVKTRDCDFSIALQTTYPSTKKRRLTDVVNGEGHEQPCPEASNGGQKKTEKASTDAAKRGRCGCHFEDDCFKESLLEMVKVSVRFHTYN</sequence>
<gene>
    <name evidence="2" type="ORF">TELCIR_23395</name>
</gene>
<evidence type="ECO:0000256" key="1">
    <source>
        <dbReference type="SAM" id="MobiDB-lite"/>
    </source>
</evidence>
<dbReference type="OrthoDB" id="5812787at2759"/>
<evidence type="ECO:0000313" key="2">
    <source>
        <dbReference type="EMBL" id="PIO55219.1"/>
    </source>
</evidence>
<reference evidence="2 3" key="1">
    <citation type="submission" date="2015-09" db="EMBL/GenBank/DDBJ databases">
        <title>Draft genome of the parasitic nematode Teladorsagia circumcincta isolate WARC Sus (inbred).</title>
        <authorList>
            <person name="Mitreva M."/>
        </authorList>
    </citation>
    <scope>NUCLEOTIDE SEQUENCE [LARGE SCALE GENOMIC DNA]</scope>
    <source>
        <strain evidence="2 3">S</strain>
    </source>
</reference>
<dbReference type="Proteomes" id="UP000230423">
    <property type="component" value="Unassembled WGS sequence"/>
</dbReference>